<dbReference type="PANTHER" id="PTHR16469">
    <property type="entry name" value="UBIQUITIN-ASSOCIATED AND SH3 DOMAIN-CONTAINING BA-RELATED"/>
    <property type="match status" value="1"/>
</dbReference>
<dbReference type="AlphaFoldDB" id="A0AA39Y010"/>
<protein>
    <recommendedName>
        <fullName evidence="4">Phosphoglycerate mutase</fullName>
    </recommendedName>
</protein>
<sequence>MGRAPAALFVVRHGLRLDAADKQWHLTSPTPYDPPLTYNGWLQAKSLGVRIGNIIREMVAEEEAAEKQLPDAQGKRKRKKYKVVLHSSPFLRCIQTSIAISAGLAQDSSPFGTTQPAERPPSPPILSPRSRPAVIPDGKDVNLPSPRTVPIRKSVLRLDAFLSEWLSPSYFELITPPPESVMMLASAKADLLRREDYNSYPNFSPITHSGSLGHLWGSGSRTISTVSTSAPSESLDSMSGPGSLHRSVSLSSSQSSQTPSLVSEASGYVSPVPHWALNPKHTIPLGYVSHARDACVDIDYQWDSMRHPLDWGDGGSFPEEWTAMHRRFRKGLQHLVDWYSTAERPTEMVTKTASRFARKPSIDVMGDLDEEDVETEAIVIMVSHGAGCNALIGAITHQPVLMDVAMASLTMAVRKPNLESSEDATSLHSSHPRGWASPERKSGSIPIHQLYDLKIFASTDHLRSPPPTPAASRSPSVASVVNNARGRYIPSLSSTLNSFTFNEGSTHRSSSASATPSGLRRGGEPSSLPTSKLAFNMANSNGGSTGGITVGSGVTSFASKPFTLSRTPSLGLWSPVSQRDDAGDDDDDDDPMLLNFSHEKISPPETVEPIDLTPQIVTPRPLAAEGYFDLDATSLSSRCGADEAKTSGTMTSPVNIQEQALEDSSSGDDNSGGLWAGTPRPIDEADLLRDTSSTKRRWTCTERT</sequence>
<dbReference type="Proteomes" id="UP001174936">
    <property type="component" value="Unassembled WGS sequence"/>
</dbReference>
<feature type="region of interest" description="Disordered" evidence="1">
    <location>
        <begin position="418"/>
        <end position="442"/>
    </location>
</feature>
<feature type="compositionally biased region" description="Polar residues" evidence="1">
    <location>
        <begin position="501"/>
        <end position="516"/>
    </location>
</feature>
<dbReference type="InterPro" id="IPR051710">
    <property type="entry name" value="Phosphatase_SH3-domain"/>
</dbReference>
<feature type="region of interest" description="Disordered" evidence="1">
    <location>
        <begin position="659"/>
        <end position="704"/>
    </location>
</feature>
<dbReference type="EMBL" id="JAULSV010000005">
    <property type="protein sequence ID" value="KAK0643224.1"/>
    <property type="molecule type" value="Genomic_DNA"/>
</dbReference>
<feature type="region of interest" description="Disordered" evidence="1">
    <location>
        <begin position="226"/>
        <end position="259"/>
    </location>
</feature>
<evidence type="ECO:0000313" key="3">
    <source>
        <dbReference type="Proteomes" id="UP001174936"/>
    </source>
</evidence>
<proteinExistence type="predicted"/>
<dbReference type="Gene3D" id="3.40.50.1240">
    <property type="entry name" value="Phosphoglycerate mutase-like"/>
    <property type="match status" value="2"/>
</dbReference>
<feature type="compositionally biased region" description="Basic and acidic residues" evidence="1">
    <location>
        <begin position="681"/>
        <end position="704"/>
    </location>
</feature>
<dbReference type="SUPFAM" id="SSF53254">
    <property type="entry name" value="Phosphoglycerate mutase-like"/>
    <property type="match status" value="1"/>
</dbReference>
<accession>A0AA39Y010</accession>
<feature type="region of interest" description="Disordered" evidence="1">
    <location>
        <begin position="109"/>
        <end position="141"/>
    </location>
</feature>
<reference evidence="2" key="1">
    <citation type="submission" date="2023-06" db="EMBL/GenBank/DDBJ databases">
        <title>Genome-scale phylogeny and comparative genomics of the fungal order Sordariales.</title>
        <authorList>
            <consortium name="Lawrence Berkeley National Laboratory"/>
            <person name="Hensen N."/>
            <person name="Bonometti L."/>
            <person name="Westerberg I."/>
            <person name="Brannstrom I.O."/>
            <person name="Guillou S."/>
            <person name="Cros-Aarteil S."/>
            <person name="Calhoun S."/>
            <person name="Haridas S."/>
            <person name="Kuo A."/>
            <person name="Mondo S."/>
            <person name="Pangilinan J."/>
            <person name="Riley R."/>
            <person name="Labutti K."/>
            <person name="Andreopoulos B."/>
            <person name="Lipzen A."/>
            <person name="Chen C."/>
            <person name="Yanf M."/>
            <person name="Daum C."/>
            <person name="Ng V."/>
            <person name="Clum A."/>
            <person name="Steindorff A."/>
            <person name="Ohm R."/>
            <person name="Martin F."/>
            <person name="Silar P."/>
            <person name="Natvig D."/>
            <person name="Lalanne C."/>
            <person name="Gautier V."/>
            <person name="Ament-Velasquez S.L."/>
            <person name="Kruys A."/>
            <person name="Hutchinson M.I."/>
            <person name="Powell A.J."/>
            <person name="Barry K."/>
            <person name="Miller A.N."/>
            <person name="Grigoriev I.V."/>
            <person name="Debuchy R."/>
            <person name="Gladieux P."/>
            <person name="Thoren M.H."/>
            <person name="Johannesson H."/>
        </authorList>
    </citation>
    <scope>NUCLEOTIDE SEQUENCE</scope>
    <source>
        <strain evidence="2">SMH2532-1</strain>
    </source>
</reference>
<keyword evidence="3" id="KW-1185">Reference proteome</keyword>
<feature type="region of interest" description="Disordered" evidence="1">
    <location>
        <begin position="568"/>
        <end position="589"/>
    </location>
</feature>
<comment type="caution">
    <text evidence="2">The sequence shown here is derived from an EMBL/GenBank/DDBJ whole genome shotgun (WGS) entry which is preliminary data.</text>
</comment>
<feature type="region of interest" description="Disordered" evidence="1">
    <location>
        <begin position="501"/>
        <end position="531"/>
    </location>
</feature>
<dbReference type="CDD" id="cd07040">
    <property type="entry name" value="HP"/>
    <property type="match status" value="1"/>
</dbReference>
<feature type="compositionally biased region" description="Low complexity" evidence="1">
    <location>
        <begin position="247"/>
        <end position="259"/>
    </location>
</feature>
<evidence type="ECO:0008006" key="4">
    <source>
        <dbReference type="Google" id="ProtNLM"/>
    </source>
</evidence>
<gene>
    <name evidence="2" type="ORF">B0T16DRAFT_178814</name>
</gene>
<feature type="compositionally biased region" description="Low complexity" evidence="1">
    <location>
        <begin position="663"/>
        <end position="673"/>
    </location>
</feature>
<evidence type="ECO:0000256" key="1">
    <source>
        <dbReference type="SAM" id="MobiDB-lite"/>
    </source>
</evidence>
<dbReference type="SMART" id="SM00855">
    <property type="entry name" value="PGAM"/>
    <property type="match status" value="1"/>
</dbReference>
<dbReference type="PANTHER" id="PTHR16469:SF27">
    <property type="entry name" value="UBIQUITIN-ASSOCIATED AND SH3 DOMAIN-CONTAINING BA-RELATED"/>
    <property type="match status" value="1"/>
</dbReference>
<organism evidence="2 3">
    <name type="scientific">Cercophora newfieldiana</name>
    <dbReference type="NCBI Taxonomy" id="92897"/>
    <lineage>
        <taxon>Eukaryota</taxon>
        <taxon>Fungi</taxon>
        <taxon>Dikarya</taxon>
        <taxon>Ascomycota</taxon>
        <taxon>Pezizomycotina</taxon>
        <taxon>Sordariomycetes</taxon>
        <taxon>Sordariomycetidae</taxon>
        <taxon>Sordariales</taxon>
        <taxon>Lasiosphaeriaceae</taxon>
        <taxon>Cercophora</taxon>
    </lineage>
</organism>
<dbReference type="InterPro" id="IPR029033">
    <property type="entry name" value="His_PPase_superfam"/>
</dbReference>
<dbReference type="InterPro" id="IPR013078">
    <property type="entry name" value="His_Pase_superF_clade-1"/>
</dbReference>
<feature type="compositionally biased region" description="Polar residues" evidence="1">
    <location>
        <begin position="226"/>
        <end position="237"/>
    </location>
</feature>
<evidence type="ECO:0000313" key="2">
    <source>
        <dbReference type="EMBL" id="KAK0643224.1"/>
    </source>
</evidence>
<name>A0AA39Y010_9PEZI</name>